<keyword evidence="3" id="KW-1185">Reference proteome</keyword>
<evidence type="ECO:0000256" key="1">
    <source>
        <dbReference type="SAM" id="MobiDB-lite"/>
    </source>
</evidence>
<evidence type="ECO:0000313" key="2">
    <source>
        <dbReference type="EMBL" id="SFI24075.1"/>
    </source>
</evidence>
<feature type="compositionally biased region" description="Basic and acidic residues" evidence="1">
    <location>
        <begin position="164"/>
        <end position="174"/>
    </location>
</feature>
<accession>A0A1I3GKR5</accession>
<feature type="compositionally biased region" description="Acidic residues" evidence="1">
    <location>
        <begin position="232"/>
        <end position="245"/>
    </location>
</feature>
<dbReference type="EMBL" id="FOQG01000006">
    <property type="protein sequence ID" value="SFI24075.1"/>
    <property type="molecule type" value="Genomic_DNA"/>
</dbReference>
<dbReference type="OrthoDB" id="3712155at2"/>
<dbReference type="STRING" id="1005945.SAMN05216561_106177"/>
<dbReference type="AlphaFoldDB" id="A0A1I3GKR5"/>
<reference evidence="2 3" key="1">
    <citation type="submission" date="2016-10" db="EMBL/GenBank/DDBJ databases">
        <authorList>
            <person name="de Groot N.N."/>
        </authorList>
    </citation>
    <scope>NUCLEOTIDE SEQUENCE [LARGE SCALE GENOMIC DNA]</scope>
    <source>
        <strain evidence="2 3">CGMCC 1.11156</strain>
    </source>
</reference>
<protein>
    <recommendedName>
        <fullName evidence="4">Tetratricopeptide repeat-containing protein</fullName>
    </recommendedName>
</protein>
<evidence type="ECO:0008006" key="4">
    <source>
        <dbReference type="Google" id="ProtNLM"/>
    </source>
</evidence>
<feature type="compositionally biased region" description="Acidic residues" evidence="1">
    <location>
        <begin position="154"/>
        <end position="163"/>
    </location>
</feature>
<gene>
    <name evidence="2" type="ORF">SAMN05216561_106177</name>
</gene>
<dbReference type="RefSeq" id="WP_091112486.1">
    <property type="nucleotide sequence ID" value="NZ_BKAF01000021.1"/>
</dbReference>
<feature type="region of interest" description="Disordered" evidence="1">
    <location>
        <begin position="146"/>
        <end position="174"/>
    </location>
</feature>
<evidence type="ECO:0000313" key="3">
    <source>
        <dbReference type="Proteomes" id="UP000198649"/>
    </source>
</evidence>
<dbReference type="Proteomes" id="UP000198649">
    <property type="component" value="Unassembled WGS sequence"/>
</dbReference>
<organism evidence="2 3">
    <name type="scientific">Nocardioides psychrotolerans</name>
    <dbReference type="NCBI Taxonomy" id="1005945"/>
    <lineage>
        <taxon>Bacteria</taxon>
        <taxon>Bacillati</taxon>
        <taxon>Actinomycetota</taxon>
        <taxon>Actinomycetes</taxon>
        <taxon>Propionibacteriales</taxon>
        <taxon>Nocardioidaceae</taxon>
        <taxon>Nocardioides</taxon>
    </lineage>
</organism>
<sequence>MTSSTRRRARNRLYLVGVLPALLLLLVSGRIALVLQAESSGQDNYARSAFGPARDSFATNALLNPFERWIAPFDEGVARHRGGDLGGAVDSYEVALEHVPESWECAVRSNLALAHEAIGDAVSAERRVAAEASWTAGREALADCLTLQPPTGEDSGDGEDDSDRADAARQVEDRATAEVIDARLAAKLIDARTDPAPEPAPAVPPDETFAEREQRLDERDRRSLEERREQEQVEQELEDRPDPDDPPPVPTW</sequence>
<name>A0A1I3GKR5_9ACTN</name>
<proteinExistence type="predicted"/>
<feature type="region of interest" description="Disordered" evidence="1">
    <location>
        <begin position="190"/>
        <end position="252"/>
    </location>
</feature>
<feature type="compositionally biased region" description="Basic and acidic residues" evidence="1">
    <location>
        <begin position="209"/>
        <end position="231"/>
    </location>
</feature>